<feature type="compositionally biased region" description="Polar residues" evidence="1">
    <location>
        <begin position="7"/>
        <end position="18"/>
    </location>
</feature>
<sequence length="40" mass="3979">MEGETGDPTSPSPSNTYSAVLDKAHADTPPAVGGGGKELH</sequence>
<dbReference type="GeneID" id="25272962"/>
<proteinExistence type="predicted"/>
<feature type="non-terminal residue" evidence="2">
    <location>
        <position position="40"/>
    </location>
</feature>
<gene>
    <name evidence="2" type="ORF">EAH_00048920</name>
</gene>
<evidence type="ECO:0000313" key="3">
    <source>
        <dbReference type="Proteomes" id="UP000018050"/>
    </source>
</evidence>
<name>U6GY25_EIMAC</name>
<keyword evidence="3" id="KW-1185">Reference proteome</keyword>
<reference evidence="2" key="1">
    <citation type="submission" date="2013-10" db="EMBL/GenBank/DDBJ databases">
        <title>Genomic analysis of the causative agents of coccidiosis in chickens.</title>
        <authorList>
            <person name="Reid A.J."/>
            <person name="Blake D."/>
            <person name="Billington K."/>
            <person name="Browne H."/>
            <person name="Dunn M."/>
            <person name="Hung S."/>
            <person name="Kawahara F."/>
            <person name="Miranda-Saavedra D."/>
            <person name="Mourier T."/>
            <person name="Nagra H."/>
            <person name="Otto T.D."/>
            <person name="Rawlings N."/>
            <person name="Sanchez A."/>
            <person name="Sanders M."/>
            <person name="Subramaniam C."/>
            <person name="Tay Y."/>
            <person name="Dear P."/>
            <person name="Doerig C."/>
            <person name="Gruber A."/>
            <person name="Parkinson J."/>
            <person name="Shirley M."/>
            <person name="Wan K.L."/>
            <person name="Berriman M."/>
            <person name="Tomley F."/>
            <person name="Pain A."/>
        </authorList>
    </citation>
    <scope>NUCLEOTIDE SEQUENCE</scope>
    <source>
        <strain evidence="2">Houghton</strain>
    </source>
</reference>
<dbReference type="AlphaFoldDB" id="U6GY25"/>
<dbReference type="Proteomes" id="UP000018050">
    <property type="component" value="Unassembled WGS sequence"/>
</dbReference>
<dbReference type="RefSeq" id="XP_013246823.1">
    <property type="nucleotide sequence ID" value="XM_013391369.1"/>
</dbReference>
<feature type="region of interest" description="Disordered" evidence="1">
    <location>
        <begin position="1"/>
        <end position="40"/>
    </location>
</feature>
<protein>
    <submittedName>
        <fullName evidence="2">Uncharacterized protein</fullName>
    </submittedName>
</protein>
<reference evidence="2" key="2">
    <citation type="submission" date="2013-10" db="EMBL/GenBank/DDBJ databases">
        <authorList>
            <person name="Aslett M."/>
        </authorList>
    </citation>
    <scope>NUCLEOTIDE SEQUENCE</scope>
    <source>
        <strain evidence="2">Houghton</strain>
    </source>
</reference>
<dbReference type="EMBL" id="HG673598">
    <property type="protein sequence ID" value="CDI84133.1"/>
    <property type="molecule type" value="Genomic_DNA"/>
</dbReference>
<evidence type="ECO:0000313" key="2">
    <source>
        <dbReference type="EMBL" id="CDI84133.1"/>
    </source>
</evidence>
<organism evidence="2 3">
    <name type="scientific">Eimeria acervulina</name>
    <name type="common">Coccidian parasite</name>
    <dbReference type="NCBI Taxonomy" id="5801"/>
    <lineage>
        <taxon>Eukaryota</taxon>
        <taxon>Sar</taxon>
        <taxon>Alveolata</taxon>
        <taxon>Apicomplexa</taxon>
        <taxon>Conoidasida</taxon>
        <taxon>Coccidia</taxon>
        <taxon>Eucoccidiorida</taxon>
        <taxon>Eimeriorina</taxon>
        <taxon>Eimeriidae</taxon>
        <taxon>Eimeria</taxon>
    </lineage>
</organism>
<evidence type="ECO:0000256" key="1">
    <source>
        <dbReference type="SAM" id="MobiDB-lite"/>
    </source>
</evidence>
<dbReference type="VEuPathDB" id="ToxoDB:EAH_00048920"/>
<accession>U6GY25</accession>